<feature type="domain" description="CBS" evidence="9">
    <location>
        <begin position="269"/>
        <end position="327"/>
    </location>
</feature>
<dbReference type="SUPFAM" id="SSF54631">
    <property type="entry name" value="CBS-domain pair"/>
    <property type="match status" value="1"/>
</dbReference>
<reference evidence="11" key="1">
    <citation type="journal article" date="2014" name="Genome Biol. Evol.">
        <title>Pangenome evidence for extensive interdomain horizontal transfer affecting lineage core and shell genes in uncultured planktonic thaumarchaeota and euryarchaeota.</title>
        <authorList>
            <person name="Deschamps P."/>
            <person name="Zivanovic Y."/>
            <person name="Moreira D."/>
            <person name="Rodriguez-Valera F."/>
            <person name="Lopez-Garcia P."/>
        </authorList>
    </citation>
    <scope>NUCLEOTIDE SEQUENCE</scope>
</reference>
<keyword evidence="4 8" id="KW-1133">Transmembrane helix</keyword>
<name>A0A075HXK6_9EURY</name>
<feature type="transmembrane region" description="Helical" evidence="8">
    <location>
        <begin position="126"/>
        <end position="145"/>
    </location>
</feature>
<dbReference type="PROSITE" id="PS51846">
    <property type="entry name" value="CNNM"/>
    <property type="match status" value="1"/>
</dbReference>
<evidence type="ECO:0000256" key="3">
    <source>
        <dbReference type="ARBA" id="ARBA00022737"/>
    </source>
</evidence>
<evidence type="ECO:0000313" key="11">
    <source>
        <dbReference type="EMBL" id="AIF21066.1"/>
    </source>
</evidence>
<organism evidence="11">
    <name type="scientific">uncultured marine group II/III euryarchaeote KM3_98_B01</name>
    <dbReference type="NCBI Taxonomy" id="1456546"/>
    <lineage>
        <taxon>Archaea</taxon>
        <taxon>Methanobacteriati</taxon>
        <taxon>Methanobacteriota</taxon>
        <taxon>environmental samples</taxon>
    </lineage>
</organism>
<dbReference type="Gene3D" id="3.10.580.10">
    <property type="entry name" value="CBS-domain"/>
    <property type="match status" value="1"/>
</dbReference>
<keyword evidence="2 8" id="KW-0812">Transmembrane</keyword>
<evidence type="ECO:0000256" key="4">
    <source>
        <dbReference type="ARBA" id="ARBA00022989"/>
    </source>
</evidence>
<accession>A0A075HXK6</accession>
<keyword evidence="5 7" id="KW-0129">CBS domain</keyword>
<evidence type="ECO:0000256" key="2">
    <source>
        <dbReference type="ARBA" id="ARBA00022692"/>
    </source>
</evidence>
<feature type="transmembrane region" description="Helical" evidence="8">
    <location>
        <begin position="94"/>
        <end position="114"/>
    </location>
</feature>
<dbReference type="EMBL" id="KF901181">
    <property type="protein sequence ID" value="AIF21066.1"/>
    <property type="molecule type" value="Genomic_DNA"/>
</dbReference>
<dbReference type="Pfam" id="PF00571">
    <property type="entry name" value="CBS"/>
    <property type="match status" value="1"/>
</dbReference>
<keyword evidence="3" id="KW-0677">Repeat</keyword>
<dbReference type="InterPro" id="IPR044751">
    <property type="entry name" value="Ion_transp-like_CBS"/>
</dbReference>
<feature type="transmembrane region" description="Helical" evidence="8">
    <location>
        <begin position="6"/>
        <end position="28"/>
    </location>
</feature>
<dbReference type="PROSITE" id="PS51371">
    <property type="entry name" value="CBS"/>
    <property type="match status" value="1"/>
</dbReference>
<dbReference type="InterPro" id="IPR002550">
    <property type="entry name" value="CNNM"/>
</dbReference>
<dbReference type="Pfam" id="PF01595">
    <property type="entry name" value="CNNM"/>
    <property type="match status" value="1"/>
</dbReference>
<evidence type="ECO:0000259" key="10">
    <source>
        <dbReference type="PROSITE" id="PS51846"/>
    </source>
</evidence>
<evidence type="ECO:0000259" key="9">
    <source>
        <dbReference type="PROSITE" id="PS51371"/>
    </source>
</evidence>
<comment type="subcellular location">
    <subcellularLocation>
        <location evidence="1">Membrane</location>
        <topology evidence="1">Multi-pass membrane protein</topology>
    </subcellularLocation>
</comment>
<evidence type="ECO:0000256" key="6">
    <source>
        <dbReference type="ARBA" id="ARBA00023136"/>
    </source>
</evidence>
<dbReference type="CDD" id="cd04590">
    <property type="entry name" value="CBS_pair_CorC_HlyC_assoc"/>
    <property type="match status" value="1"/>
</dbReference>
<dbReference type="InterPro" id="IPR000644">
    <property type="entry name" value="CBS_dom"/>
</dbReference>
<dbReference type="PANTHER" id="PTHR22777">
    <property type="entry name" value="HEMOLYSIN-RELATED"/>
    <property type="match status" value="1"/>
</dbReference>
<evidence type="ECO:0000256" key="5">
    <source>
        <dbReference type="ARBA" id="ARBA00023122"/>
    </source>
</evidence>
<protein>
    <submittedName>
        <fullName evidence="11">Hemolysins and related proteins containing CBS domains</fullName>
    </submittedName>
</protein>
<dbReference type="PANTHER" id="PTHR22777:SF4">
    <property type="entry name" value="UPF0053 PROTEIN SLL1254"/>
    <property type="match status" value="1"/>
</dbReference>
<evidence type="ECO:0000256" key="7">
    <source>
        <dbReference type="PROSITE-ProRule" id="PRU00703"/>
    </source>
</evidence>
<evidence type="ECO:0000256" key="1">
    <source>
        <dbReference type="ARBA" id="ARBA00004141"/>
    </source>
</evidence>
<dbReference type="InterPro" id="IPR046342">
    <property type="entry name" value="CBS_dom_sf"/>
</dbReference>
<sequence>MSWTLLVAYATLAIGVSFLCSILEAVLLSTSRGHVVGLAETHPKTSQLWIGYKDDPERPLTAILTLNTIAHTVGALGVGAEVAKIYANDDELDFIMGIASALLTLGVLLFSEILPKTIGTLYWRKLTVSSGYLLKSLIILSWIIVRPVEMIRKMLPAVETETVTRDELSVLADIAEESDIIEEDEETVIQNLLKLRDIEVQTIMTPRVVMNCVEVNETVNQVMARIPIMVYGRMPVYDGEIDNIRGLVLRSEILRRAAADEFDGKMIDMARKIVTCNYDDSVDKALDILLENKVQLMVVRDEFGGTVGLVTMEDVIETLLGVEIVDEEDLEAIQEGVAHENLRELAMMRNANGDEEE</sequence>
<keyword evidence="6 8" id="KW-0472">Membrane</keyword>
<evidence type="ECO:0000256" key="8">
    <source>
        <dbReference type="SAM" id="Phobius"/>
    </source>
</evidence>
<dbReference type="AlphaFoldDB" id="A0A075HXK6"/>
<feature type="domain" description="CNNM transmembrane" evidence="10">
    <location>
        <begin position="1"/>
        <end position="185"/>
    </location>
</feature>
<dbReference type="GO" id="GO:0005886">
    <property type="term" value="C:plasma membrane"/>
    <property type="evidence" value="ECO:0007669"/>
    <property type="project" value="TreeGrafter"/>
</dbReference>
<proteinExistence type="predicted"/>